<dbReference type="Pfam" id="PF00673">
    <property type="entry name" value="Ribosomal_L5_C"/>
    <property type="match status" value="1"/>
</dbReference>
<reference evidence="19" key="1">
    <citation type="journal article" date="2013" name="BMC Genomics">
        <title>Genome and transcriptome sequencing of the halophilic fungus Wallemia ichthyophaga: haloadaptations present and absent.</title>
        <authorList>
            <person name="Zajc J."/>
            <person name="Liu Y."/>
            <person name="Dai W."/>
            <person name="Yang Z."/>
            <person name="Hu J."/>
            <person name="Gostincar C."/>
            <person name="Gunde-Cimerman N."/>
        </authorList>
    </citation>
    <scope>NUCLEOTIDE SEQUENCE [LARGE SCALE GENOMIC DNA]</scope>
    <source>
        <strain evidence="19">EXF-994 / CBS 113033</strain>
    </source>
</reference>
<evidence type="ECO:0000313" key="18">
    <source>
        <dbReference type="EMBL" id="EOR00470.1"/>
    </source>
</evidence>
<protein>
    <submittedName>
        <fullName evidence="18">L-serine dehydratase</fullName>
    </submittedName>
</protein>
<proteinExistence type="inferred from homology"/>
<comment type="similarity">
    <text evidence="4">Belongs to the universal ribosomal protein uL5 family.</text>
</comment>
<dbReference type="Pfam" id="PF02291">
    <property type="entry name" value="TFIID-31kDa"/>
    <property type="match status" value="1"/>
</dbReference>
<dbReference type="GO" id="GO:0051539">
    <property type="term" value="F:4 iron, 4 sulfur cluster binding"/>
    <property type="evidence" value="ECO:0007669"/>
    <property type="project" value="UniProtKB-KW"/>
</dbReference>
<sequence length="885" mass="96731">MADNKPTPRTAHLISLMLASKGINDAPPATIHMLLDFSNRYTHEILSDSLVYAEYAGRNGHGGVELGDVEMAISVKSNHQFSLAPPKEYLLELSQTLNSRPLPPLPESYGPRMPPPRHRLTAPNFSLIPSTSRGSEDISVGESGDRLTRAAKVLEQLTGQTPVTSKARYTVRTFGIRRNEKIACHVTVRGPKAEEILERGLKVKEYELKKGNFSETGNFGFGVDEHIDLGIKYDPGIGIFGADFYVVISRPGYRVAKRKSRNNKIGFQHKVKKEEAQAWFKQRFDGIISANAICLSGELQSEIRAKNAGVDLNKNYDDFDEKELSGWKDAENPGPTRTTTAFFSSFTAYSQTTTPKTEHAVISTFDLFSIGIGPSSSHTCGPLRAARIFVNDLTDSGVLSKVHSLKITLYGSLALTGGGHMTDKAICWGLQGFDPEDMSMDVNTLPGKFEKVEKERAIELRSENSQTKKVTFDIHKDINWRMDEALPRHPNAMQISVFAESGDLLATNTFYSIGGGFVVHDNTEITENVFYKAIKKDEVDRSRREVQVVEEGGDGASASGTPKEVPFPFHTGDELLQLCATHNLTIAQIVYNNELTWYTPEEIDAKLTTIWHAMDDSILNGISANEEYLPGPMKVKKRGKMLYSRLQSGLYRRSSQDAQNTPQIHGNISHPLPPIPPRRNNEVKTIDFLMCYSIAVMEANACGARLVTSPTMGSAGVIPAVLKYYLEFLSHDAHTDMQQFLLTSAAIAMLIRRGASISAAEAGCMGEVGSATSMAAAGFAALNGGSTKEILQAAECGIEHFLGLTCDIPHGLVQVPCIERNYLGAVKSISAAQLALSTNGEHVVSFDMAINAMRETAALMSTQLKETSLAGLATSVKIPVSVSEC</sequence>
<dbReference type="SUPFAM" id="SSF47113">
    <property type="entry name" value="Histone-fold"/>
    <property type="match status" value="1"/>
</dbReference>
<evidence type="ECO:0000256" key="9">
    <source>
        <dbReference type="ARBA" id="ARBA00023004"/>
    </source>
</evidence>
<dbReference type="eggNOG" id="KOG3334">
    <property type="taxonomic scope" value="Eukaryota"/>
</dbReference>
<dbReference type="GO" id="GO:0003941">
    <property type="term" value="F:L-serine ammonia-lyase activity"/>
    <property type="evidence" value="ECO:0007669"/>
    <property type="project" value="InterPro"/>
</dbReference>
<evidence type="ECO:0000256" key="11">
    <source>
        <dbReference type="ARBA" id="ARBA00023239"/>
    </source>
</evidence>
<evidence type="ECO:0000256" key="3">
    <source>
        <dbReference type="ARBA" id="ARBA00004742"/>
    </source>
</evidence>
<evidence type="ECO:0000259" key="15">
    <source>
        <dbReference type="Pfam" id="PF00673"/>
    </source>
</evidence>
<dbReference type="GO" id="GO:0006094">
    <property type="term" value="P:gluconeogenesis"/>
    <property type="evidence" value="ECO:0007669"/>
    <property type="project" value="UniProtKB-KW"/>
</dbReference>
<dbReference type="InterPro" id="IPR031310">
    <property type="entry name" value="Ribosomal_uL5_N"/>
</dbReference>
<dbReference type="GO" id="GO:1990904">
    <property type="term" value="C:ribonucleoprotein complex"/>
    <property type="evidence" value="ECO:0007669"/>
    <property type="project" value="UniProtKB-KW"/>
</dbReference>
<dbReference type="EMBL" id="KE007234">
    <property type="protein sequence ID" value="EOR00470.1"/>
    <property type="molecule type" value="Genomic_DNA"/>
</dbReference>
<dbReference type="RefSeq" id="XP_009268571.1">
    <property type="nucleotide sequence ID" value="XM_009270296.1"/>
</dbReference>
<evidence type="ECO:0000256" key="8">
    <source>
        <dbReference type="ARBA" id="ARBA00022980"/>
    </source>
</evidence>
<evidence type="ECO:0000256" key="13">
    <source>
        <dbReference type="SAM" id="MobiDB-lite"/>
    </source>
</evidence>
<accession>R9AEB3</accession>
<dbReference type="Pfam" id="PF00281">
    <property type="entry name" value="Ribosomal_L5"/>
    <property type="match status" value="1"/>
</dbReference>
<dbReference type="FunFam" id="3.30.1440.10:FF:000002">
    <property type="entry name" value="60S ribosomal protein L11"/>
    <property type="match status" value="1"/>
</dbReference>
<dbReference type="GO" id="GO:0005840">
    <property type="term" value="C:ribosome"/>
    <property type="evidence" value="ECO:0007669"/>
    <property type="project" value="UniProtKB-KW"/>
</dbReference>
<keyword evidence="7" id="KW-0479">Metal-binding</keyword>
<name>R9AEB3_WALI9</name>
<comment type="cofactor">
    <cofactor evidence="1">
        <name>[4Fe-4S] cluster</name>
        <dbReference type="ChEBI" id="CHEBI:49883"/>
    </cofactor>
</comment>
<feature type="compositionally biased region" description="Polar residues" evidence="13">
    <location>
        <begin position="657"/>
        <end position="666"/>
    </location>
</feature>
<dbReference type="PROSITE" id="PS00358">
    <property type="entry name" value="RIBOSOMAL_L5"/>
    <property type="match status" value="1"/>
</dbReference>
<dbReference type="GO" id="GO:0046872">
    <property type="term" value="F:metal ion binding"/>
    <property type="evidence" value="ECO:0007669"/>
    <property type="project" value="UniProtKB-KW"/>
</dbReference>
<evidence type="ECO:0000259" key="14">
    <source>
        <dbReference type="Pfam" id="PF00281"/>
    </source>
</evidence>
<dbReference type="InterPro" id="IPR057266">
    <property type="entry name" value="Ribosomal_uL5_euk/arc-type"/>
</dbReference>
<dbReference type="InterPro" id="IPR005131">
    <property type="entry name" value="Ser_deHydtase_bsu"/>
</dbReference>
<dbReference type="PANTHER" id="PTHR30182">
    <property type="entry name" value="L-SERINE DEHYDRATASE"/>
    <property type="match status" value="1"/>
</dbReference>
<evidence type="ECO:0000313" key="19">
    <source>
        <dbReference type="Proteomes" id="UP000014064"/>
    </source>
</evidence>
<evidence type="ECO:0000256" key="5">
    <source>
        <dbReference type="ARBA" id="ARBA00022432"/>
    </source>
</evidence>
<dbReference type="Gene3D" id="1.10.20.10">
    <property type="entry name" value="Histone, subunit A"/>
    <property type="match status" value="1"/>
</dbReference>
<dbReference type="FunFam" id="3.30.1330.90:FF:000001">
    <property type="entry name" value="L-serine ammonia-lyase 1"/>
    <property type="match status" value="1"/>
</dbReference>
<feature type="domain" description="Large ribosomal subunit protein uL5 N-terminal" evidence="14">
    <location>
        <begin position="138"/>
        <end position="177"/>
    </location>
</feature>
<dbReference type="InterPro" id="IPR031309">
    <property type="entry name" value="Ribosomal_uL5_C"/>
</dbReference>
<dbReference type="InterPro" id="IPR009072">
    <property type="entry name" value="Histone-fold"/>
</dbReference>
<feature type="region of interest" description="Disordered" evidence="13">
    <location>
        <begin position="657"/>
        <end position="676"/>
    </location>
</feature>
<dbReference type="GO" id="GO:0003735">
    <property type="term" value="F:structural constituent of ribosome"/>
    <property type="evidence" value="ECO:0007669"/>
    <property type="project" value="InterPro"/>
</dbReference>
<keyword evidence="6" id="KW-0004">4Fe-4S</keyword>
<feature type="domain" description="Large ribosomal subunit protein uL5 C-terminal" evidence="15">
    <location>
        <begin position="181"/>
        <end position="258"/>
    </location>
</feature>
<keyword evidence="8" id="KW-0689">Ribosomal protein</keyword>
<keyword evidence="10" id="KW-0411">Iron-sulfur</keyword>
<dbReference type="STRING" id="1299270.R9AEB3"/>
<keyword evidence="5" id="KW-0312">Gluconeogenesis</keyword>
<dbReference type="Pfam" id="PF03315">
    <property type="entry name" value="SDH_beta"/>
    <property type="match status" value="1"/>
</dbReference>
<dbReference type="AlphaFoldDB" id="R9AEB3"/>
<keyword evidence="9" id="KW-0408">Iron</keyword>
<keyword evidence="11" id="KW-0456">Lyase</keyword>
<evidence type="ECO:0000256" key="4">
    <source>
        <dbReference type="ARBA" id="ARBA00008553"/>
    </source>
</evidence>
<feature type="domain" description="Serine dehydratase-like alpha subunit" evidence="16">
    <location>
        <begin position="582"/>
        <end position="873"/>
    </location>
</feature>
<dbReference type="OrthoDB" id="192663at2759"/>
<dbReference type="Proteomes" id="UP000014064">
    <property type="component" value="Unassembled WGS sequence"/>
</dbReference>
<organism evidence="18 19">
    <name type="scientific">Wallemia ichthyophaga (strain EXF-994 / CBS 113033)</name>
    <dbReference type="NCBI Taxonomy" id="1299270"/>
    <lineage>
        <taxon>Eukaryota</taxon>
        <taxon>Fungi</taxon>
        <taxon>Dikarya</taxon>
        <taxon>Basidiomycota</taxon>
        <taxon>Wallemiomycotina</taxon>
        <taxon>Wallemiomycetes</taxon>
        <taxon>Wallemiales</taxon>
        <taxon>Wallemiaceae</taxon>
        <taxon>Wallemia</taxon>
    </lineage>
</organism>
<dbReference type="PANTHER" id="PTHR30182:SF1">
    <property type="entry name" value="L-SERINE DEHYDRATASE 1"/>
    <property type="match status" value="1"/>
</dbReference>
<dbReference type="InterPro" id="IPR005130">
    <property type="entry name" value="Ser_deHydtase-like_asu"/>
</dbReference>
<evidence type="ECO:0000256" key="6">
    <source>
        <dbReference type="ARBA" id="ARBA00022485"/>
    </source>
</evidence>
<gene>
    <name evidence="18" type="ORF">J056_000668</name>
</gene>
<dbReference type="InterPro" id="IPR020929">
    <property type="entry name" value="Ribosomal_uL5_CS"/>
</dbReference>
<comment type="pathway">
    <text evidence="3">Carbohydrate biosynthesis; gluconeogenesis.</text>
</comment>
<dbReference type="InterPro" id="IPR022803">
    <property type="entry name" value="Ribosomal_uL5_dom_sf"/>
</dbReference>
<dbReference type="CDD" id="cd07979">
    <property type="entry name" value="HFD_TAF9"/>
    <property type="match status" value="1"/>
</dbReference>
<keyword evidence="19" id="KW-1185">Reference proteome</keyword>
<dbReference type="HOGENOM" id="CLU_325766_0_0_1"/>
<dbReference type="Gene3D" id="3.30.1330.90">
    <property type="entry name" value="D-3-phosphoglycerate dehydrogenase, domain 3"/>
    <property type="match status" value="1"/>
</dbReference>
<dbReference type="NCBIfam" id="NF003258">
    <property type="entry name" value="PRK04219.1"/>
    <property type="match status" value="1"/>
</dbReference>
<dbReference type="SUPFAM" id="SSF143548">
    <property type="entry name" value="Serine metabolism enzymes domain"/>
    <property type="match status" value="1"/>
</dbReference>
<comment type="function">
    <text evidence="2">Component of the ribosome, a large ribonucleoprotein complex responsible for the synthesis of proteins in the cell. The small ribosomal subunit (SSU) binds messenger RNAs (mRNAs) and translates the encoded message by selecting cognate aminoacyl-transfer RNA (tRNA) molecules. The large subunit (LSU) contains the ribosomal catalytic site termed the peptidyl transferase center (PTC), which catalyzes the formation of peptide bonds, thereby polymerizing the amino acids delivered by tRNAs into a polypeptide chain. The nascent polypeptides leave the ribosome through a tunnel in the LSU and interact with protein factors that function in enzymatic processing, targeting, and the membrane insertion of nascent chains at the exit of the ribosomal tunnel.</text>
</comment>
<dbReference type="Pfam" id="PF03313">
    <property type="entry name" value="SDH_alpha"/>
    <property type="match status" value="1"/>
</dbReference>
<dbReference type="InterPro" id="IPR051318">
    <property type="entry name" value="Fe-S_L-Ser"/>
</dbReference>
<evidence type="ECO:0000256" key="2">
    <source>
        <dbReference type="ARBA" id="ARBA00004021"/>
    </source>
</evidence>
<evidence type="ECO:0000256" key="10">
    <source>
        <dbReference type="ARBA" id="ARBA00023014"/>
    </source>
</evidence>
<dbReference type="GO" id="GO:0006412">
    <property type="term" value="P:translation"/>
    <property type="evidence" value="ECO:0007669"/>
    <property type="project" value="InterPro"/>
</dbReference>
<dbReference type="SUPFAM" id="SSF55282">
    <property type="entry name" value="RL5-like"/>
    <property type="match status" value="1"/>
</dbReference>
<evidence type="ECO:0000256" key="1">
    <source>
        <dbReference type="ARBA" id="ARBA00001966"/>
    </source>
</evidence>
<dbReference type="GO" id="GO:0006352">
    <property type="term" value="P:DNA-templated transcription initiation"/>
    <property type="evidence" value="ECO:0007669"/>
    <property type="project" value="InterPro"/>
</dbReference>
<feature type="domain" description="Serine dehydratase beta chain" evidence="17">
    <location>
        <begin position="363"/>
        <end position="522"/>
    </location>
</feature>
<evidence type="ECO:0000259" key="16">
    <source>
        <dbReference type="Pfam" id="PF03313"/>
    </source>
</evidence>
<dbReference type="InterPro" id="IPR003162">
    <property type="entry name" value="TFIID-31"/>
</dbReference>
<evidence type="ECO:0000259" key="17">
    <source>
        <dbReference type="Pfam" id="PF03315"/>
    </source>
</evidence>
<dbReference type="GO" id="GO:0046982">
    <property type="term" value="F:protein heterodimerization activity"/>
    <property type="evidence" value="ECO:0007669"/>
    <property type="project" value="InterPro"/>
</dbReference>
<dbReference type="eggNOG" id="KOG0397">
    <property type="taxonomic scope" value="Eukaryota"/>
</dbReference>
<dbReference type="Gene3D" id="3.30.1440.10">
    <property type="match status" value="1"/>
</dbReference>
<dbReference type="InterPro" id="IPR029009">
    <property type="entry name" value="ASB_dom_sf"/>
</dbReference>
<evidence type="ECO:0000256" key="12">
    <source>
        <dbReference type="ARBA" id="ARBA00023274"/>
    </source>
</evidence>
<dbReference type="GeneID" id="20373620"/>
<evidence type="ECO:0000256" key="7">
    <source>
        <dbReference type="ARBA" id="ARBA00022723"/>
    </source>
</evidence>
<keyword evidence="12" id="KW-0687">Ribonucleoprotein</keyword>
<dbReference type="KEGG" id="wic:J056_000668"/>